<proteinExistence type="predicted"/>
<dbReference type="Proteomes" id="UP000272888">
    <property type="component" value="Unassembled WGS sequence"/>
</dbReference>
<dbReference type="InterPro" id="IPR037257">
    <property type="entry name" value="T2SS_E_N_sf"/>
</dbReference>
<dbReference type="EMBL" id="RAWB01000215">
    <property type="protein sequence ID" value="RKH56259.1"/>
    <property type="molecule type" value="Genomic_DNA"/>
</dbReference>
<name>A0A3A8PJN3_9BACT</name>
<organism evidence="2 3">
    <name type="scientific">Corallococcus llansteffanensis</name>
    <dbReference type="NCBI Taxonomy" id="2316731"/>
    <lineage>
        <taxon>Bacteria</taxon>
        <taxon>Pseudomonadati</taxon>
        <taxon>Myxococcota</taxon>
        <taxon>Myxococcia</taxon>
        <taxon>Myxococcales</taxon>
        <taxon>Cystobacterineae</taxon>
        <taxon>Myxococcaceae</taxon>
        <taxon>Corallococcus</taxon>
    </lineage>
</organism>
<sequence>MNRDIEMELWLAIDEGLLPREEAAALREEARRLGRSPLELLRERGVLSEETLASLLREGPAPQAPQHVRPPPTDETASLDPARAIQTLAPQLAGAPAFPFPGWDRYTSVRFLG</sequence>
<evidence type="ECO:0000313" key="2">
    <source>
        <dbReference type="EMBL" id="RKH56259.1"/>
    </source>
</evidence>
<comment type="caution">
    <text evidence="2">The sequence shown here is derived from an EMBL/GenBank/DDBJ whole genome shotgun (WGS) entry which is preliminary data.</text>
</comment>
<keyword evidence="3" id="KW-1185">Reference proteome</keyword>
<feature type="non-terminal residue" evidence="2">
    <location>
        <position position="113"/>
    </location>
</feature>
<dbReference type="SUPFAM" id="SSF160246">
    <property type="entry name" value="EspE N-terminal domain-like"/>
    <property type="match status" value="1"/>
</dbReference>
<reference evidence="3" key="1">
    <citation type="submission" date="2018-09" db="EMBL/GenBank/DDBJ databases">
        <authorList>
            <person name="Livingstone P.G."/>
            <person name="Whitworth D.E."/>
        </authorList>
    </citation>
    <scope>NUCLEOTIDE SEQUENCE [LARGE SCALE GENOMIC DNA]</scope>
    <source>
        <strain evidence="3">CA051B</strain>
    </source>
</reference>
<dbReference type="AlphaFoldDB" id="A0A3A8PJN3"/>
<dbReference type="RefSeq" id="WP_147451253.1">
    <property type="nucleotide sequence ID" value="NZ_RAWB01000215.1"/>
</dbReference>
<evidence type="ECO:0000256" key="1">
    <source>
        <dbReference type="SAM" id="MobiDB-lite"/>
    </source>
</evidence>
<evidence type="ECO:0000313" key="3">
    <source>
        <dbReference type="Proteomes" id="UP000272888"/>
    </source>
</evidence>
<accession>A0A3A8PJN3</accession>
<protein>
    <submittedName>
        <fullName evidence="2">Uncharacterized protein</fullName>
    </submittedName>
</protein>
<feature type="region of interest" description="Disordered" evidence="1">
    <location>
        <begin position="57"/>
        <end position="81"/>
    </location>
</feature>
<gene>
    <name evidence="2" type="ORF">D7V93_20555</name>
</gene>